<dbReference type="Proteomes" id="UP000298493">
    <property type="component" value="Unassembled WGS sequence"/>
</dbReference>
<feature type="compositionally biased region" description="Pro residues" evidence="1">
    <location>
        <begin position="343"/>
        <end position="360"/>
    </location>
</feature>
<evidence type="ECO:0000313" key="5">
    <source>
        <dbReference type="Proteomes" id="UP000298493"/>
    </source>
</evidence>
<feature type="compositionally biased region" description="Basic and acidic residues" evidence="1">
    <location>
        <begin position="552"/>
        <end position="569"/>
    </location>
</feature>
<protein>
    <submittedName>
        <fullName evidence="4">Uncharacterized protein</fullName>
    </submittedName>
</protein>
<feature type="compositionally biased region" description="Polar residues" evidence="1">
    <location>
        <begin position="423"/>
        <end position="436"/>
    </location>
</feature>
<gene>
    <name evidence="4" type="ORF">E6O75_ATG08566</name>
</gene>
<name>A0A4Z1NIF4_9PEZI</name>
<dbReference type="AlphaFoldDB" id="A0A4Z1NIF4"/>
<accession>A0A4Z1NIF4</accession>
<feature type="compositionally biased region" description="Basic and acidic residues" evidence="1">
    <location>
        <begin position="389"/>
        <end position="398"/>
    </location>
</feature>
<evidence type="ECO:0000313" key="4">
    <source>
        <dbReference type="EMBL" id="TID15313.1"/>
    </source>
</evidence>
<feature type="region of interest" description="Disordered" evidence="1">
    <location>
        <begin position="213"/>
        <end position="480"/>
    </location>
</feature>
<keyword evidence="5" id="KW-1185">Reference proteome</keyword>
<feature type="compositionally biased region" description="Polar residues" evidence="1">
    <location>
        <begin position="214"/>
        <end position="248"/>
    </location>
</feature>
<dbReference type="STRING" id="86259.A0A4Z1NIF4"/>
<keyword evidence="2" id="KW-1133">Transmembrane helix</keyword>
<keyword evidence="2" id="KW-0472">Membrane</keyword>
<feature type="chain" id="PRO_5021261403" evidence="3">
    <location>
        <begin position="24"/>
        <end position="585"/>
    </location>
</feature>
<feature type="transmembrane region" description="Helical" evidence="2">
    <location>
        <begin position="76"/>
        <end position="99"/>
    </location>
</feature>
<evidence type="ECO:0000256" key="1">
    <source>
        <dbReference type="SAM" id="MobiDB-lite"/>
    </source>
</evidence>
<dbReference type="EMBL" id="SNSC02000021">
    <property type="protein sequence ID" value="TID15313.1"/>
    <property type="molecule type" value="Genomic_DNA"/>
</dbReference>
<evidence type="ECO:0000256" key="2">
    <source>
        <dbReference type="SAM" id="Phobius"/>
    </source>
</evidence>
<feature type="compositionally biased region" description="Pro residues" evidence="1">
    <location>
        <begin position="316"/>
        <end position="325"/>
    </location>
</feature>
<feature type="compositionally biased region" description="Low complexity" evidence="1">
    <location>
        <begin position="517"/>
        <end position="527"/>
    </location>
</feature>
<feature type="signal peptide" evidence="3">
    <location>
        <begin position="1"/>
        <end position="23"/>
    </location>
</feature>
<feature type="compositionally biased region" description="Basic residues" evidence="1">
    <location>
        <begin position="374"/>
        <end position="388"/>
    </location>
</feature>
<feature type="region of interest" description="Disordered" evidence="1">
    <location>
        <begin position="513"/>
        <end position="585"/>
    </location>
</feature>
<evidence type="ECO:0000256" key="3">
    <source>
        <dbReference type="SAM" id="SignalP"/>
    </source>
</evidence>
<keyword evidence="3" id="KW-0732">Signal</keyword>
<feature type="compositionally biased region" description="Polar residues" evidence="1">
    <location>
        <begin position="469"/>
        <end position="480"/>
    </location>
</feature>
<comment type="caution">
    <text evidence="4">The sequence shown here is derived from an EMBL/GenBank/DDBJ whole genome shotgun (WGS) entry which is preliminary data.</text>
</comment>
<feature type="region of interest" description="Disordered" evidence="1">
    <location>
        <begin position="175"/>
        <end position="194"/>
    </location>
</feature>
<feature type="compositionally biased region" description="Basic and acidic residues" evidence="1">
    <location>
        <begin position="184"/>
        <end position="194"/>
    </location>
</feature>
<reference evidence="4 5" key="1">
    <citation type="submission" date="2019-04" db="EMBL/GenBank/DDBJ databases">
        <title>High contiguity whole genome sequence and gene annotation resource for two Venturia nashicola isolates.</title>
        <authorList>
            <person name="Prokchorchik M."/>
            <person name="Won K."/>
            <person name="Lee Y."/>
            <person name="Choi E.D."/>
            <person name="Segonzac C."/>
            <person name="Sohn K.H."/>
        </authorList>
    </citation>
    <scope>NUCLEOTIDE SEQUENCE [LARGE SCALE GENOMIC DNA]</scope>
    <source>
        <strain evidence="4 5">PRI2</strain>
    </source>
</reference>
<sequence length="585" mass="64125">MGSLSSPSLALVFLLSSLASAQSGSPTPKEPASTTLSCHRFRKTGFWDIDIDNWPALAPECGPPLSIHSLRDRSKLPVQICAIVAAYLLFVVVVGILLVTVGKRSRNRAQGFVKKLPKYDIEMVKREYPHKNFEPLSPAYSQKSWLRAPFKGFRSSALSKASSFAGSPIEAPSPTVASINSFDNKTDAQNRESRQAELERLYAAVMAHEDAKRSTGQLSLAPSDQATDSIAPSPRTLSVPQISLQQSPRDSRRNLRVQITPAEPQHFEQQPKSPYRAIYPPSPDGQSMQDASPMTPMTPRRAGNYIPPRQADMWPLPSPTTPGPGPMSAALRVELPNDMYPASPAPRPVQMQLPPPPPPRPAEERQSSSSGGGRSRKLGLKNLRIRAPLRKDESDDRQPLTPRTFPPAAPPAPPAYGVRFQEPQLSGKSMDSYNSEQMDELQPLPMPTAEPQRQRRPSNLTLTLPPGPNSTKPASSSSVNSLPLRAFQNASAENINPASPGVIKTTYLEKKLEKVGRGPQTGRTPRTGVPPTPYSAYMPFTPITPVTPGLVSRKERKERIKAEGRKVLLEEDEVKDDEDMWDAGY</sequence>
<proteinExistence type="predicted"/>
<feature type="compositionally biased region" description="Pro residues" evidence="1">
    <location>
        <begin position="404"/>
        <end position="414"/>
    </location>
</feature>
<feature type="compositionally biased region" description="Acidic residues" evidence="1">
    <location>
        <begin position="570"/>
        <end position="585"/>
    </location>
</feature>
<organism evidence="4 5">
    <name type="scientific">Venturia nashicola</name>
    <dbReference type="NCBI Taxonomy" id="86259"/>
    <lineage>
        <taxon>Eukaryota</taxon>
        <taxon>Fungi</taxon>
        <taxon>Dikarya</taxon>
        <taxon>Ascomycota</taxon>
        <taxon>Pezizomycotina</taxon>
        <taxon>Dothideomycetes</taxon>
        <taxon>Pleosporomycetidae</taxon>
        <taxon>Venturiales</taxon>
        <taxon>Venturiaceae</taxon>
        <taxon>Venturia</taxon>
    </lineage>
</organism>
<keyword evidence="2" id="KW-0812">Transmembrane</keyword>